<accession>A0A1F7U257</accession>
<sequence>MRTVMAFGAFDLIHPGHLRFLREARRRGDRLVAVVARDESVRRLKGRAPTFNEGERMEIVGALRWVDKVVLGDRAGEWTVIRRIKPDILCVGYDQDPQHPALRHQLAALKKKPRIVHLPKFRVQRHKSSLIKKRIKRSL</sequence>
<evidence type="ECO:0000256" key="1">
    <source>
        <dbReference type="ARBA" id="ARBA00022679"/>
    </source>
</evidence>
<dbReference type="InterPro" id="IPR050385">
    <property type="entry name" value="Archaeal_FAD_synthase"/>
</dbReference>
<dbReference type="AlphaFoldDB" id="A0A1F7U257"/>
<evidence type="ECO:0000313" key="4">
    <source>
        <dbReference type="EMBL" id="OGL72326.1"/>
    </source>
</evidence>
<name>A0A1F7U257_9BACT</name>
<dbReference type="Gene3D" id="3.40.50.620">
    <property type="entry name" value="HUPs"/>
    <property type="match status" value="1"/>
</dbReference>
<dbReference type="GO" id="GO:0016779">
    <property type="term" value="F:nucleotidyltransferase activity"/>
    <property type="evidence" value="ECO:0007669"/>
    <property type="project" value="UniProtKB-KW"/>
</dbReference>
<evidence type="ECO:0000259" key="3">
    <source>
        <dbReference type="Pfam" id="PF01467"/>
    </source>
</evidence>
<dbReference type="InterPro" id="IPR014729">
    <property type="entry name" value="Rossmann-like_a/b/a_fold"/>
</dbReference>
<feature type="domain" description="Cytidyltransferase-like" evidence="3">
    <location>
        <begin position="6"/>
        <end position="134"/>
    </location>
</feature>
<dbReference type="PANTHER" id="PTHR43793:SF1">
    <property type="entry name" value="FAD SYNTHASE"/>
    <property type="match status" value="1"/>
</dbReference>
<reference evidence="4 5" key="1">
    <citation type="journal article" date="2016" name="Nat. Commun.">
        <title>Thousands of microbial genomes shed light on interconnected biogeochemical processes in an aquifer system.</title>
        <authorList>
            <person name="Anantharaman K."/>
            <person name="Brown C.T."/>
            <person name="Hug L.A."/>
            <person name="Sharon I."/>
            <person name="Castelle C.J."/>
            <person name="Probst A.J."/>
            <person name="Thomas B.C."/>
            <person name="Singh A."/>
            <person name="Wilkins M.J."/>
            <person name="Karaoz U."/>
            <person name="Brodie E.L."/>
            <person name="Williams K.H."/>
            <person name="Hubbard S.S."/>
            <person name="Banfield J.F."/>
        </authorList>
    </citation>
    <scope>NUCLEOTIDE SEQUENCE [LARGE SCALE GENOMIC DNA]</scope>
</reference>
<dbReference type="SUPFAM" id="SSF52374">
    <property type="entry name" value="Nucleotidylyl transferase"/>
    <property type="match status" value="1"/>
</dbReference>
<keyword evidence="1" id="KW-0808">Transferase</keyword>
<dbReference type="PANTHER" id="PTHR43793">
    <property type="entry name" value="FAD SYNTHASE"/>
    <property type="match status" value="1"/>
</dbReference>
<dbReference type="EMBL" id="MGDZ01000067">
    <property type="protein sequence ID" value="OGL72326.1"/>
    <property type="molecule type" value="Genomic_DNA"/>
</dbReference>
<evidence type="ECO:0000256" key="2">
    <source>
        <dbReference type="ARBA" id="ARBA00022695"/>
    </source>
</evidence>
<gene>
    <name evidence="4" type="ORF">A3D72_01495</name>
</gene>
<comment type="caution">
    <text evidence="4">The sequence shown here is derived from an EMBL/GenBank/DDBJ whole genome shotgun (WGS) entry which is preliminary data.</text>
</comment>
<dbReference type="Pfam" id="PF01467">
    <property type="entry name" value="CTP_transf_like"/>
    <property type="match status" value="1"/>
</dbReference>
<dbReference type="InterPro" id="IPR004821">
    <property type="entry name" value="Cyt_trans-like"/>
</dbReference>
<dbReference type="NCBIfam" id="TIGR00125">
    <property type="entry name" value="cyt_tran_rel"/>
    <property type="match status" value="1"/>
</dbReference>
<organism evidence="4 5">
    <name type="scientific">Candidatus Uhrbacteria bacterium RIFCSPHIGHO2_02_FULL_57_19</name>
    <dbReference type="NCBI Taxonomy" id="1802391"/>
    <lineage>
        <taxon>Bacteria</taxon>
        <taxon>Candidatus Uhriibacteriota</taxon>
    </lineage>
</organism>
<dbReference type="Proteomes" id="UP000176303">
    <property type="component" value="Unassembled WGS sequence"/>
</dbReference>
<protein>
    <recommendedName>
        <fullName evidence="3">Cytidyltransferase-like domain-containing protein</fullName>
    </recommendedName>
</protein>
<evidence type="ECO:0000313" key="5">
    <source>
        <dbReference type="Proteomes" id="UP000176303"/>
    </source>
</evidence>
<dbReference type="STRING" id="1802391.A3D72_01495"/>
<keyword evidence="2" id="KW-0548">Nucleotidyltransferase</keyword>
<proteinExistence type="predicted"/>